<evidence type="ECO:0000313" key="3">
    <source>
        <dbReference type="EMBL" id="GIE06345.1"/>
    </source>
</evidence>
<proteinExistence type="predicted"/>
<accession>A0ABQ3Z954</accession>
<feature type="compositionally biased region" description="Low complexity" evidence="1">
    <location>
        <begin position="60"/>
        <end position="75"/>
    </location>
</feature>
<keyword evidence="2" id="KW-0472">Membrane</keyword>
<name>A0ABQ3Z954_9ACTN</name>
<evidence type="ECO:0000313" key="4">
    <source>
        <dbReference type="Proteomes" id="UP000637628"/>
    </source>
</evidence>
<dbReference type="Proteomes" id="UP000637628">
    <property type="component" value="Unassembled WGS sequence"/>
</dbReference>
<reference evidence="3 4" key="1">
    <citation type="submission" date="2021-01" db="EMBL/GenBank/DDBJ databases">
        <title>Whole genome shotgun sequence of Actinoplanes durhamensis NBRC 14914.</title>
        <authorList>
            <person name="Komaki H."/>
            <person name="Tamura T."/>
        </authorList>
    </citation>
    <scope>NUCLEOTIDE SEQUENCE [LARGE SCALE GENOMIC DNA]</scope>
    <source>
        <strain evidence="3 4">NBRC 14914</strain>
    </source>
</reference>
<feature type="transmembrane region" description="Helical" evidence="2">
    <location>
        <begin position="29"/>
        <end position="49"/>
    </location>
</feature>
<organism evidence="3 4">
    <name type="scientific">Paractinoplanes durhamensis</name>
    <dbReference type="NCBI Taxonomy" id="113563"/>
    <lineage>
        <taxon>Bacteria</taxon>
        <taxon>Bacillati</taxon>
        <taxon>Actinomycetota</taxon>
        <taxon>Actinomycetes</taxon>
        <taxon>Micromonosporales</taxon>
        <taxon>Micromonosporaceae</taxon>
        <taxon>Paractinoplanes</taxon>
    </lineage>
</organism>
<feature type="region of interest" description="Disordered" evidence="1">
    <location>
        <begin position="60"/>
        <end position="92"/>
    </location>
</feature>
<keyword evidence="2" id="KW-0812">Transmembrane</keyword>
<keyword evidence="2" id="KW-1133">Transmembrane helix</keyword>
<sequence length="92" mass="9439">MTDAEPLIDLSAPRYHAQVTPRGRRRRRAAIIALAAAAVVVAGGTGYAVTNRAAELRITPATAPTAKPTSAPALPGSHRSPALDPIKHSPAG</sequence>
<evidence type="ECO:0000256" key="2">
    <source>
        <dbReference type="SAM" id="Phobius"/>
    </source>
</evidence>
<gene>
    <name evidence="3" type="ORF">Adu01nite_76950</name>
</gene>
<comment type="caution">
    <text evidence="3">The sequence shown here is derived from an EMBL/GenBank/DDBJ whole genome shotgun (WGS) entry which is preliminary data.</text>
</comment>
<dbReference type="RefSeq" id="WP_203734210.1">
    <property type="nucleotide sequence ID" value="NZ_BAAATX010000043.1"/>
</dbReference>
<keyword evidence="4" id="KW-1185">Reference proteome</keyword>
<protein>
    <submittedName>
        <fullName evidence="3">Uncharacterized protein</fullName>
    </submittedName>
</protein>
<evidence type="ECO:0000256" key="1">
    <source>
        <dbReference type="SAM" id="MobiDB-lite"/>
    </source>
</evidence>
<dbReference type="EMBL" id="BOML01000061">
    <property type="protein sequence ID" value="GIE06345.1"/>
    <property type="molecule type" value="Genomic_DNA"/>
</dbReference>